<evidence type="ECO:0008006" key="4">
    <source>
        <dbReference type="Google" id="ProtNLM"/>
    </source>
</evidence>
<gene>
    <name evidence="2" type="ORF">COB67_11410</name>
</gene>
<evidence type="ECO:0000256" key="1">
    <source>
        <dbReference type="SAM" id="Phobius"/>
    </source>
</evidence>
<feature type="transmembrane region" description="Helical" evidence="1">
    <location>
        <begin position="20"/>
        <end position="38"/>
    </location>
</feature>
<dbReference type="EMBL" id="NVSR01000120">
    <property type="protein sequence ID" value="PCI24679.1"/>
    <property type="molecule type" value="Genomic_DNA"/>
</dbReference>
<organism evidence="2 3">
    <name type="scientific">SAR324 cluster bacterium</name>
    <dbReference type="NCBI Taxonomy" id="2024889"/>
    <lineage>
        <taxon>Bacteria</taxon>
        <taxon>Deltaproteobacteria</taxon>
        <taxon>SAR324 cluster</taxon>
    </lineage>
</organism>
<name>A0A2A4SUA8_9DELT</name>
<comment type="caution">
    <text evidence="2">The sequence shown here is derived from an EMBL/GenBank/DDBJ whole genome shotgun (WGS) entry which is preliminary data.</text>
</comment>
<keyword evidence="1" id="KW-0812">Transmembrane</keyword>
<evidence type="ECO:0000313" key="2">
    <source>
        <dbReference type="EMBL" id="PCI24679.1"/>
    </source>
</evidence>
<sequence length="175" mass="20369">MEKKYNGEYSAKATVSPGLSLLELLITTLICSILMGIFSTQYPALQRMSYRFLEQSNFEEKYLIFLIKLEEQFQMTELNNAQDLALLQQMTFRIDYAWDGQYTQASDRIAYQWNAQQQRIEQRKGNGAFNGIIGGIRSFSWTPASATPFCYRLDLKSLYSERLRSNLFCRQALTF</sequence>
<reference evidence="3" key="1">
    <citation type="submission" date="2017-08" db="EMBL/GenBank/DDBJ databases">
        <title>A dynamic microbial community with high functional redundancy inhabits the cold, oxic subseafloor aquifer.</title>
        <authorList>
            <person name="Tully B.J."/>
            <person name="Wheat C.G."/>
            <person name="Glazer B.T."/>
            <person name="Huber J.A."/>
        </authorList>
    </citation>
    <scope>NUCLEOTIDE SEQUENCE [LARGE SCALE GENOMIC DNA]</scope>
</reference>
<dbReference type="Proteomes" id="UP000218113">
    <property type="component" value="Unassembled WGS sequence"/>
</dbReference>
<keyword evidence="1" id="KW-1133">Transmembrane helix</keyword>
<proteinExistence type="predicted"/>
<protein>
    <recommendedName>
        <fullName evidence="4">Prepilin-type N-terminal cleavage/methylation domain-containing protein</fullName>
    </recommendedName>
</protein>
<dbReference type="AlphaFoldDB" id="A0A2A4SUA8"/>
<evidence type="ECO:0000313" key="3">
    <source>
        <dbReference type="Proteomes" id="UP000218113"/>
    </source>
</evidence>
<keyword evidence="1" id="KW-0472">Membrane</keyword>
<accession>A0A2A4SUA8</accession>